<dbReference type="RefSeq" id="WP_066431973.1">
    <property type="nucleotide sequence ID" value="NZ_LZRN01000008.1"/>
</dbReference>
<keyword evidence="2" id="KW-1185">Reference proteome</keyword>
<evidence type="ECO:0000313" key="1">
    <source>
        <dbReference type="EMBL" id="RAJ22458.1"/>
    </source>
</evidence>
<sequence>MIKRTKASLSKAILHKVGNKFNSTKNAFSEQELDFDEISYDLMLPYLLRPFGSLVESYRFNHHSNINLNEINSYAAQLFADESNFVEVSKHIVTHLFEQSNSAQIKTGDVVVCLFNDIQYEDLFVNAVGIFKIETRAEFFQTYLENNSYDIITQKGIPTKKVDKGCLILNTSDTEGNIILSVDNNSYDTQYWIKHFLNIKYPDDHNQHTKNYIELCKDFSEDILKPSFGLQQKSTFLAKTIDFFKENEVINVENFKDDVFDDDTYKDLFDDYKKGFETDHALVIRNQFDVSESVLKKEKQKIKTEIKLDTNIQIKLDVDAPDASAEYLERGYDEARKMHYYKVFFNEEG</sequence>
<accession>A0A1A7R304</accession>
<dbReference type="AlphaFoldDB" id="A0A1A7R304"/>
<dbReference type="Pfam" id="PF04245">
    <property type="entry name" value="NA37"/>
    <property type="match status" value="1"/>
</dbReference>
<reference evidence="1 2" key="1">
    <citation type="submission" date="2018-06" db="EMBL/GenBank/DDBJ databases">
        <title>Genomic Encyclopedia of Archaeal and Bacterial Type Strains, Phase II (KMG-II): from individual species to whole genera.</title>
        <authorList>
            <person name="Goeker M."/>
        </authorList>
    </citation>
    <scope>NUCLEOTIDE SEQUENCE [LARGE SCALE GENOMIC DNA]</scope>
    <source>
        <strain evidence="1 2">DSM 12408</strain>
    </source>
</reference>
<name>A0A1A7R304_9FLAO</name>
<dbReference type="GO" id="GO:0009295">
    <property type="term" value="C:nucleoid"/>
    <property type="evidence" value="ECO:0007669"/>
    <property type="project" value="InterPro"/>
</dbReference>
<evidence type="ECO:0000313" key="2">
    <source>
        <dbReference type="Proteomes" id="UP000248987"/>
    </source>
</evidence>
<dbReference type="STRING" id="49280.A9996_05395"/>
<proteinExistence type="predicted"/>
<dbReference type="InterPro" id="IPR007358">
    <property type="entry name" value="Nucleoid_associated_NdpA"/>
</dbReference>
<dbReference type="Proteomes" id="UP000248987">
    <property type="component" value="Unassembled WGS sequence"/>
</dbReference>
<gene>
    <name evidence="1" type="ORF">LX77_02403</name>
</gene>
<dbReference type="EMBL" id="QLLQ01000009">
    <property type="protein sequence ID" value="RAJ22458.1"/>
    <property type="molecule type" value="Genomic_DNA"/>
</dbReference>
<organism evidence="1 2">
    <name type="scientific">Gelidibacter algens</name>
    <dbReference type="NCBI Taxonomy" id="49280"/>
    <lineage>
        <taxon>Bacteria</taxon>
        <taxon>Pseudomonadati</taxon>
        <taxon>Bacteroidota</taxon>
        <taxon>Flavobacteriia</taxon>
        <taxon>Flavobacteriales</taxon>
        <taxon>Flavobacteriaceae</taxon>
        <taxon>Gelidibacter</taxon>
    </lineage>
</organism>
<dbReference type="OrthoDB" id="9153118at2"/>
<comment type="caution">
    <text evidence="1">The sequence shown here is derived from an EMBL/GenBank/DDBJ whole genome shotgun (WGS) entry which is preliminary data.</text>
</comment>
<protein>
    <submittedName>
        <fullName evidence="1">Nucleoid associated protein NdpA</fullName>
    </submittedName>
</protein>